<sequence>MRASLSFAFSFDRMLCVECREEEKEWEMVFKKMEAPVQEKPSSFLESVWRGRWESKDSCVQLCGKVLAKSLQSIEIGSGRKLVCMCGIVRMGCPCGLINQMFLNDPLYALMCADVDDP</sequence>
<keyword evidence="2" id="KW-1185">Reference proteome</keyword>
<gene>
    <name evidence="1" type="ORF">COLO4_08113</name>
</gene>
<name>A0A1R3KH99_9ROSI</name>
<organism evidence="1 2">
    <name type="scientific">Corchorus olitorius</name>
    <dbReference type="NCBI Taxonomy" id="93759"/>
    <lineage>
        <taxon>Eukaryota</taxon>
        <taxon>Viridiplantae</taxon>
        <taxon>Streptophyta</taxon>
        <taxon>Embryophyta</taxon>
        <taxon>Tracheophyta</taxon>
        <taxon>Spermatophyta</taxon>
        <taxon>Magnoliopsida</taxon>
        <taxon>eudicotyledons</taxon>
        <taxon>Gunneridae</taxon>
        <taxon>Pentapetalae</taxon>
        <taxon>rosids</taxon>
        <taxon>malvids</taxon>
        <taxon>Malvales</taxon>
        <taxon>Malvaceae</taxon>
        <taxon>Grewioideae</taxon>
        <taxon>Apeibeae</taxon>
        <taxon>Corchorus</taxon>
    </lineage>
</organism>
<reference evidence="2" key="1">
    <citation type="submission" date="2013-09" db="EMBL/GenBank/DDBJ databases">
        <title>Corchorus olitorius genome sequencing.</title>
        <authorList>
            <person name="Alam M."/>
            <person name="Haque M.S."/>
            <person name="Islam M.S."/>
            <person name="Emdad E.M."/>
            <person name="Islam M.M."/>
            <person name="Ahmed B."/>
            <person name="Halim A."/>
            <person name="Hossen Q.M.M."/>
            <person name="Hossain M.Z."/>
            <person name="Ahmed R."/>
            <person name="Khan M.M."/>
            <person name="Islam R."/>
            <person name="Rashid M.M."/>
            <person name="Khan S.A."/>
            <person name="Rahman M.S."/>
            <person name="Alam M."/>
            <person name="Yahiya A.S."/>
            <person name="Khan M.S."/>
            <person name="Azam M.S."/>
            <person name="Haque T."/>
            <person name="Lashkar M.Z.H."/>
            <person name="Akhand A.I."/>
            <person name="Morshed G."/>
            <person name="Roy S."/>
            <person name="Uddin K.S."/>
            <person name="Rabeya T."/>
            <person name="Hossain A.S."/>
            <person name="Chowdhury A."/>
            <person name="Snigdha A.R."/>
            <person name="Mortoza M.S."/>
            <person name="Matin S.A."/>
            <person name="Hoque S.M.E."/>
            <person name="Islam M.K."/>
            <person name="Roy D.K."/>
            <person name="Haider R."/>
            <person name="Moosa M.M."/>
            <person name="Elias S.M."/>
            <person name="Hasan A.M."/>
            <person name="Jahan S."/>
            <person name="Shafiuddin M."/>
            <person name="Mahmood N."/>
            <person name="Shommy N.S."/>
        </authorList>
    </citation>
    <scope>NUCLEOTIDE SEQUENCE [LARGE SCALE GENOMIC DNA]</scope>
    <source>
        <strain evidence="2">cv. O-4</strain>
    </source>
</reference>
<evidence type="ECO:0000313" key="1">
    <source>
        <dbReference type="EMBL" id="OMP06476.1"/>
    </source>
</evidence>
<comment type="caution">
    <text evidence="1">The sequence shown here is derived from an EMBL/GenBank/DDBJ whole genome shotgun (WGS) entry which is preliminary data.</text>
</comment>
<accession>A0A1R3KH99</accession>
<protein>
    <submittedName>
        <fullName evidence="1">Uncharacterized protein</fullName>
    </submittedName>
</protein>
<dbReference type="AlphaFoldDB" id="A0A1R3KH99"/>
<proteinExistence type="predicted"/>
<dbReference type="EMBL" id="AWUE01013598">
    <property type="protein sequence ID" value="OMP06476.1"/>
    <property type="molecule type" value="Genomic_DNA"/>
</dbReference>
<dbReference type="Proteomes" id="UP000187203">
    <property type="component" value="Unassembled WGS sequence"/>
</dbReference>
<evidence type="ECO:0000313" key="2">
    <source>
        <dbReference type="Proteomes" id="UP000187203"/>
    </source>
</evidence>